<dbReference type="InterPro" id="IPR036631">
    <property type="entry name" value="MGMT_N_sf"/>
</dbReference>
<dbReference type="SUPFAM" id="SSF46767">
    <property type="entry name" value="Methylated DNA-protein cysteine methyltransferase, C-terminal domain"/>
    <property type="match status" value="1"/>
</dbReference>
<dbReference type="EMBL" id="CP030941">
    <property type="protein sequence ID" value="UUP17948.1"/>
    <property type="molecule type" value="Genomic_DNA"/>
</dbReference>
<reference evidence="5 6" key="1">
    <citation type="submission" date="2018-07" db="EMBL/GenBank/DDBJ databases">
        <title>Genome sequence of Nitratireductor thuwali#1536.</title>
        <authorList>
            <person name="Michoud G."/>
            <person name="Merlino G."/>
            <person name="Sefrji F.O."/>
            <person name="Daffonchio D."/>
        </authorList>
    </citation>
    <scope>NUCLEOTIDE SEQUENCE [LARGE SCALE GENOMIC DNA]</scope>
    <source>
        <strain evidence="6">Nit1536</strain>
    </source>
</reference>
<name>A0ABY5MIW6_9HYPH</name>
<evidence type="ECO:0000256" key="3">
    <source>
        <dbReference type="ARBA" id="ARBA00023163"/>
    </source>
</evidence>
<dbReference type="Pfam" id="PF12833">
    <property type="entry name" value="HTH_18"/>
    <property type="match status" value="1"/>
</dbReference>
<keyword evidence="3" id="KW-0804">Transcription</keyword>
<evidence type="ECO:0000313" key="5">
    <source>
        <dbReference type="EMBL" id="UUP17948.1"/>
    </source>
</evidence>
<organism evidence="5 6">
    <name type="scientific">Nitratireductor thuwali</name>
    <dbReference type="NCBI Taxonomy" id="2267699"/>
    <lineage>
        <taxon>Bacteria</taxon>
        <taxon>Pseudomonadati</taxon>
        <taxon>Pseudomonadota</taxon>
        <taxon>Alphaproteobacteria</taxon>
        <taxon>Hyphomicrobiales</taxon>
        <taxon>Phyllobacteriaceae</taxon>
        <taxon>Nitratireductor</taxon>
    </lineage>
</organism>
<keyword evidence="1" id="KW-0227">DNA damage</keyword>
<dbReference type="InterPro" id="IPR036388">
    <property type="entry name" value="WH-like_DNA-bd_sf"/>
</dbReference>
<keyword evidence="6" id="KW-1185">Reference proteome</keyword>
<protein>
    <submittedName>
        <fullName evidence="5">Bifunctional transcriptional activator/DNA repair enzyme Ada</fullName>
    </submittedName>
</protein>
<keyword evidence="2" id="KW-0805">Transcription regulation</keyword>
<feature type="domain" description="HTH araC/xylS-type" evidence="4">
    <location>
        <begin position="23"/>
        <end position="120"/>
    </location>
</feature>
<evidence type="ECO:0000313" key="6">
    <source>
        <dbReference type="Proteomes" id="UP001342418"/>
    </source>
</evidence>
<evidence type="ECO:0000259" key="4">
    <source>
        <dbReference type="PROSITE" id="PS01124"/>
    </source>
</evidence>
<dbReference type="SUPFAM" id="SSF46689">
    <property type="entry name" value="Homeodomain-like"/>
    <property type="match status" value="1"/>
</dbReference>
<dbReference type="PANTHER" id="PTHR10815">
    <property type="entry name" value="METHYLATED-DNA--PROTEIN-CYSTEINE METHYLTRANSFERASE"/>
    <property type="match status" value="1"/>
</dbReference>
<dbReference type="SMART" id="SM00342">
    <property type="entry name" value="HTH_ARAC"/>
    <property type="match status" value="1"/>
</dbReference>
<dbReference type="PANTHER" id="PTHR10815:SF13">
    <property type="entry name" value="METHYLATED-DNA--PROTEIN-CYSTEINE METHYLTRANSFERASE"/>
    <property type="match status" value="1"/>
</dbReference>
<evidence type="ECO:0000256" key="2">
    <source>
        <dbReference type="ARBA" id="ARBA00023015"/>
    </source>
</evidence>
<dbReference type="InterPro" id="IPR036217">
    <property type="entry name" value="MethylDNA_cys_MeTrfase_DNAb"/>
</dbReference>
<evidence type="ECO:0000256" key="1">
    <source>
        <dbReference type="ARBA" id="ARBA00022763"/>
    </source>
</evidence>
<dbReference type="InterPro" id="IPR018060">
    <property type="entry name" value="HTH_AraC"/>
</dbReference>
<dbReference type="InterPro" id="IPR009057">
    <property type="entry name" value="Homeodomain-like_sf"/>
</dbReference>
<sequence>MNAELAILERDITPEGTDYEIVRRVVEKISLDYRDQPSLEELAADVGETPTSLQKLFTRWAGLSPKAFLQAVTLDHARRLLDEGMPLLEASLELGMSGPGRLHDLFVTHEAISPGEYKARGEGLVIRYGYHVSPFGIALVMVTDRGLAGLAFADAGGEKAAFEDMSRRWPGATYVEDLAATMPYAGRVFEPARWRAEEPLRIVLIGTDFQVRVWEALMKIPMGRARAYSDIAAEIGKPKASRAVGAAVGANPLSFVVPCHRAVGKSGALTGYHWGLTRKRAILGWEACQLQAG</sequence>
<dbReference type="RefSeq" id="WP_338530227.1">
    <property type="nucleotide sequence ID" value="NZ_CP030941.1"/>
</dbReference>
<dbReference type="Pfam" id="PF01035">
    <property type="entry name" value="DNA_binding_1"/>
    <property type="match status" value="1"/>
</dbReference>
<accession>A0ABY5MIW6</accession>
<proteinExistence type="predicted"/>
<dbReference type="SUPFAM" id="SSF53155">
    <property type="entry name" value="Methylated DNA-protein cysteine methyltransferase domain"/>
    <property type="match status" value="1"/>
</dbReference>
<dbReference type="Gene3D" id="1.10.10.10">
    <property type="entry name" value="Winged helix-like DNA-binding domain superfamily/Winged helix DNA-binding domain"/>
    <property type="match status" value="1"/>
</dbReference>
<dbReference type="Gene3D" id="3.30.160.70">
    <property type="entry name" value="Methylated DNA-protein cysteine methyltransferase domain"/>
    <property type="match status" value="1"/>
</dbReference>
<dbReference type="Gene3D" id="1.10.10.60">
    <property type="entry name" value="Homeodomain-like"/>
    <property type="match status" value="1"/>
</dbReference>
<dbReference type="NCBIfam" id="TIGR00589">
    <property type="entry name" value="ogt"/>
    <property type="match status" value="1"/>
</dbReference>
<dbReference type="InterPro" id="IPR014048">
    <property type="entry name" value="MethylDNA_cys_MeTrfase_DNA-bd"/>
</dbReference>
<gene>
    <name evidence="5" type="primary">ada</name>
    <name evidence="5" type="ORF">NTH_02424</name>
</gene>
<dbReference type="Proteomes" id="UP001342418">
    <property type="component" value="Chromosome"/>
</dbReference>
<dbReference type="PROSITE" id="PS01124">
    <property type="entry name" value="HTH_ARAC_FAMILY_2"/>
    <property type="match status" value="1"/>
</dbReference>
<dbReference type="CDD" id="cd06445">
    <property type="entry name" value="ATase"/>
    <property type="match status" value="1"/>
</dbReference>